<dbReference type="Proteomes" id="UP000076532">
    <property type="component" value="Unassembled WGS sequence"/>
</dbReference>
<dbReference type="Gene3D" id="1.10.630.10">
    <property type="entry name" value="Cytochrome P450"/>
    <property type="match status" value="1"/>
</dbReference>
<protein>
    <recommendedName>
        <fullName evidence="3">Cytochrome P450</fullName>
    </recommendedName>
</protein>
<dbReference type="AlphaFoldDB" id="A0A166Q9N3"/>
<name>A0A166Q9N3_9AGAM</name>
<dbReference type="STRING" id="436010.A0A166Q9N3"/>
<evidence type="ECO:0000313" key="1">
    <source>
        <dbReference type="EMBL" id="KZP26911.1"/>
    </source>
</evidence>
<sequence>MICAHPEWKAPAIAEIQKLIQTRTNTTSTAPPHQCLSAIPISSWEHKMPVIECIVLNGTFLRRNKVPEVEVSGKNIPGSAFMAYNSADAHLNPEYYLESHKFDPSRFKLHWRSEQNGVPFLG</sequence>
<dbReference type="GO" id="GO:0004497">
    <property type="term" value="F:monooxygenase activity"/>
    <property type="evidence" value="ECO:0007669"/>
    <property type="project" value="InterPro"/>
</dbReference>
<dbReference type="OrthoDB" id="1055148at2759"/>
<organism evidence="1 2">
    <name type="scientific">Athelia psychrophila</name>
    <dbReference type="NCBI Taxonomy" id="1759441"/>
    <lineage>
        <taxon>Eukaryota</taxon>
        <taxon>Fungi</taxon>
        <taxon>Dikarya</taxon>
        <taxon>Basidiomycota</taxon>
        <taxon>Agaricomycotina</taxon>
        <taxon>Agaricomycetes</taxon>
        <taxon>Agaricomycetidae</taxon>
        <taxon>Atheliales</taxon>
        <taxon>Atheliaceae</taxon>
        <taxon>Athelia</taxon>
    </lineage>
</organism>
<dbReference type="InterPro" id="IPR036396">
    <property type="entry name" value="Cyt_P450_sf"/>
</dbReference>
<dbReference type="EMBL" id="KV417511">
    <property type="protein sequence ID" value="KZP26911.1"/>
    <property type="molecule type" value="Genomic_DNA"/>
</dbReference>
<keyword evidence="2" id="KW-1185">Reference proteome</keyword>
<gene>
    <name evidence="1" type="ORF">FIBSPDRAFT_1040412</name>
</gene>
<dbReference type="GO" id="GO:0016705">
    <property type="term" value="F:oxidoreductase activity, acting on paired donors, with incorporation or reduction of molecular oxygen"/>
    <property type="evidence" value="ECO:0007669"/>
    <property type="project" value="InterPro"/>
</dbReference>
<evidence type="ECO:0008006" key="3">
    <source>
        <dbReference type="Google" id="ProtNLM"/>
    </source>
</evidence>
<accession>A0A166Q9N3</accession>
<reference evidence="1 2" key="1">
    <citation type="journal article" date="2016" name="Mol. Biol. Evol.">
        <title>Comparative Genomics of Early-Diverging Mushroom-Forming Fungi Provides Insights into the Origins of Lignocellulose Decay Capabilities.</title>
        <authorList>
            <person name="Nagy L.G."/>
            <person name="Riley R."/>
            <person name="Tritt A."/>
            <person name="Adam C."/>
            <person name="Daum C."/>
            <person name="Floudas D."/>
            <person name="Sun H."/>
            <person name="Yadav J.S."/>
            <person name="Pangilinan J."/>
            <person name="Larsson K.H."/>
            <person name="Matsuura K."/>
            <person name="Barry K."/>
            <person name="Labutti K."/>
            <person name="Kuo R."/>
            <person name="Ohm R.A."/>
            <person name="Bhattacharya S.S."/>
            <person name="Shirouzu T."/>
            <person name="Yoshinaga Y."/>
            <person name="Martin F.M."/>
            <person name="Grigoriev I.V."/>
            <person name="Hibbett D.S."/>
        </authorList>
    </citation>
    <scope>NUCLEOTIDE SEQUENCE [LARGE SCALE GENOMIC DNA]</scope>
    <source>
        <strain evidence="1 2">CBS 109695</strain>
    </source>
</reference>
<evidence type="ECO:0000313" key="2">
    <source>
        <dbReference type="Proteomes" id="UP000076532"/>
    </source>
</evidence>
<proteinExistence type="predicted"/>
<dbReference type="GO" id="GO:0020037">
    <property type="term" value="F:heme binding"/>
    <property type="evidence" value="ECO:0007669"/>
    <property type="project" value="InterPro"/>
</dbReference>
<dbReference type="GO" id="GO:0005506">
    <property type="term" value="F:iron ion binding"/>
    <property type="evidence" value="ECO:0007669"/>
    <property type="project" value="InterPro"/>
</dbReference>
<dbReference type="SUPFAM" id="SSF48264">
    <property type="entry name" value="Cytochrome P450"/>
    <property type="match status" value="1"/>
</dbReference>